<evidence type="ECO:0000256" key="6">
    <source>
        <dbReference type="ARBA" id="ARBA00023242"/>
    </source>
</evidence>
<dbReference type="GO" id="GO:0008270">
    <property type="term" value="F:zinc ion binding"/>
    <property type="evidence" value="ECO:0007669"/>
    <property type="project" value="InterPro"/>
</dbReference>
<feature type="compositionally biased region" description="Low complexity" evidence="7">
    <location>
        <begin position="31"/>
        <end position="41"/>
    </location>
</feature>
<evidence type="ECO:0000256" key="3">
    <source>
        <dbReference type="ARBA" id="ARBA00023015"/>
    </source>
</evidence>
<dbReference type="PANTHER" id="PTHR31944:SF131">
    <property type="entry name" value="HEME-RESPONSIVE ZINC FINGER TRANSCRIPTION FACTOR HAP1"/>
    <property type="match status" value="1"/>
</dbReference>
<evidence type="ECO:0000256" key="7">
    <source>
        <dbReference type="SAM" id="MobiDB-lite"/>
    </source>
</evidence>
<dbReference type="InterPro" id="IPR007219">
    <property type="entry name" value="XnlR_reg_dom"/>
</dbReference>
<dbReference type="GO" id="GO:0001228">
    <property type="term" value="F:DNA-binding transcription activator activity, RNA polymerase II-specific"/>
    <property type="evidence" value="ECO:0007669"/>
    <property type="project" value="TreeGrafter"/>
</dbReference>
<gene>
    <name evidence="9" type="ORF">N7456_001210</name>
</gene>
<dbReference type="AlphaFoldDB" id="A0A9W9GDN4"/>
<protein>
    <recommendedName>
        <fullName evidence="8">Xylanolytic transcriptional activator regulatory domain-containing protein</fullName>
    </recommendedName>
</protein>
<sequence length="690" mass="77652">MPTGESQRKRRRPPVITQIPNHASTSLVPNSASPSTPASHSSTREIEVLRSKIKQLEDQLVKAEQASAASNAPTPIWDSRANSTQIAGMFHVRREAPSEGEEPTMSRLIVHKTRVLGQSHWINGVAEFMDILEYLEPTLASGNSTALFDLQKCKYIGKLMKAQRTPPWPTVATHELPPKELADQLVEIYLHAFESRYRVLHVPSFKKEYEALWGSTSPPDMGFIIQVKLIMAIGAVLYDENYSLRTQSNHWVYEAQTWISEPDFKARLTLQFVQTSILLLLAREAVWVNGALIWISVGELLRTAVYMGLHRDPSFLPQRNTFVSEMRRRLWNTILELAVNTSIDSGGPPLIHMDDYDTHPPGNFEDEDITAEDPTPKPDETFTQMSIPIALRRTLEARLAIVKSLNGIGMHCSYEETLRLDTELRSSYKTIRRTLQGYSSNSTSAPSSSPSQFQIRALDFLIRRYLLALHTPFFPPSLHKASYAFTRKIVVDTALQLWCIVNPSKDIMTIRPGLPNQASTPDYLARLALCGSGPLRTTTTQVCFLMAAELKRQLQEEDTIGPVPLRRDLLSVVEQSIEWTWKCLEAGETNTKGFLFLSLVNAQLQGLMRGLSEDQFPALYVQAAENAQSRCVALFEDKVAGHERDIQGELAGINDMACEDLPNLLGDWDFMIPDQFDPVSDLNWPIYGAF</sequence>
<keyword evidence="5" id="KW-0804">Transcription</keyword>
<dbReference type="InterPro" id="IPR051430">
    <property type="entry name" value="Fungal_TF_Env_Response"/>
</dbReference>
<keyword evidence="4" id="KW-0238">DNA-binding</keyword>
<dbReference type="OrthoDB" id="4337792at2759"/>
<feature type="region of interest" description="Disordered" evidence="7">
    <location>
        <begin position="361"/>
        <end position="382"/>
    </location>
</feature>
<name>A0A9W9GDN4_9EURO</name>
<keyword evidence="2" id="KW-0862">Zinc</keyword>
<evidence type="ECO:0000313" key="9">
    <source>
        <dbReference type="EMBL" id="KAJ5116862.1"/>
    </source>
</evidence>
<comment type="caution">
    <text evidence="9">The sequence shown here is derived from an EMBL/GenBank/DDBJ whole genome shotgun (WGS) entry which is preliminary data.</text>
</comment>
<keyword evidence="3" id="KW-0805">Transcription regulation</keyword>
<feature type="region of interest" description="Disordered" evidence="7">
    <location>
        <begin position="1"/>
        <end position="46"/>
    </location>
</feature>
<dbReference type="GO" id="GO:0000978">
    <property type="term" value="F:RNA polymerase II cis-regulatory region sequence-specific DNA binding"/>
    <property type="evidence" value="ECO:0007669"/>
    <property type="project" value="TreeGrafter"/>
</dbReference>
<evidence type="ECO:0000313" key="10">
    <source>
        <dbReference type="Proteomes" id="UP001149165"/>
    </source>
</evidence>
<dbReference type="Pfam" id="PF04082">
    <property type="entry name" value="Fungal_trans"/>
    <property type="match status" value="1"/>
</dbReference>
<keyword evidence="1" id="KW-0479">Metal-binding</keyword>
<evidence type="ECO:0000259" key="8">
    <source>
        <dbReference type="SMART" id="SM00906"/>
    </source>
</evidence>
<reference evidence="9" key="1">
    <citation type="submission" date="2022-11" db="EMBL/GenBank/DDBJ databases">
        <authorList>
            <person name="Petersen C."/>
        </authorList>
    </citation>
    <scope>NUCLEOTIDE SEQUENCE</scope>
    <source>
        <strain evidence="9">IBT 30069</strain>
    </source>
</reference>
<organism evidence="9 10">
    <name type="scientific">Penicillium angulare</name>
    <dbReference type="NCBI Taxonomy" id="116970"/>
    <lineage>
        <taxon>Eukaryota</taxon>
        <taxon>Fungi</taxon>
        <taxon>Dikarya</taxon>
        <taxon>Ascomycota</taxon>
        <taxon>Pezizomycotina</taxon>
        <taxon>Eurotiomycetes</taxon>
        <taxon>Eurotiomycetidae</taxon>
        <taxon>Eurotiales</taxon>
        <taxon>Aspergillaceae</taxon>
        <taxon>Penicillium</taxon>
    </lineage>
</organism>
<dbReference type="EMBL" id="JAPQKH010000001">
    <property type="protein sequence ID" value="KAJ5116862.1"/>
    <property type="molecule type" value="Genomic_DNA"/>
</dbReference>
<keyword evidence="6" id="KW-0539">Nucleus</keyword>
<dbReference type="GO" id="GO:0005634">
    <property type="term" value="C:nucleus"/>
    <property type="evidence" value="ECO:0007669"/>
    <property type="project" value="TreeGrafter"/>
</dbReference>
<evidence type="ECO:0000256" key="1">
    <source>
        <dbReference type="ARBA" id="ARBA00022723"/>
    </source>
</evidence>
<keyword evidence="10" id="KW-1185">Reference proteome</keyword>
<dbReference type="PANTHER" id="PTHR31944">
    <property type="entry name" value="HEME-RESPONSIVE ZINC FINGER TRANSCRIPTION FACTOR HAP1"/>
    <property type="match status" value="1"/>
</dbReference>
<dbReference type="Proteomes" id="UP001149165">
    <property type="component" value="Unassembled WGS sequence"/>
</dbReference>
<evidence type="ECO:0000256" key="2">
    <source>
        <dbReference type="ARBA" id="ARBA00022833"/>
    </source>
</evidence>
<accession>A0A9W9GDN4</accession>
<evidence type="ECO:0000256" key="5">
    <source>
        <dbReference type="ARBA" id="ARBA00023163"/>
    </source>
</evidence>
<dbReference type="GO" id="GO:0006351">
    <property type="term" value="P:DNA-templated transcription"/>
    <property type="evidence" value="ECO:0007669"/>
    <property type="project" value="InterPro"/>
</dbReference>
<feature type="domain" description="Xylanolytic transcriptional activator regulatory" evidence="8">
    <location>
        <begin position="293"/>
        <end position="367"/>
    </location>
</feature>
<proteinExistence type="predicted"/>
<reference evidence="9" key="2">
    <citation type="journal article" date="2023" name="IMA Fungus">
        <title>Comparative genomic study of the Penicillium genus elucidates a diverse pangenome and 15 lateral gene transfer events.</title>
        <authorList>
            <person name="Petersen C."/>
            <person name="Sorensen T."/>
            <person name="Nielsen M.R."/>
            <person name="Sondergaard T.E."/>
            <person name="Sorensen J.L."/>
            <person name="Fitzpatrick D.A."/>
            <person name="Frisvad J.C."/>
            <person name="Nielsen K.L."/>
        </authorList>
    </citation>
    <scope>NUCLEOTIDE SEQUENCE</scope>
    <source>
        <strain evidence="9">IBT 30069</strain>
    </source>
</reference>
<feature type="compositionally biased region" description="Polar residues" evidence="7">
    <location>
        <begin position="18"/>
        <end position="30"/>
    </location>
</feature>
<dbReference type="CDD" id="cd12148">
    <property type="entry name" value="fungal_TF_MHR"/>
    <property type="match status" value="1"/>
</dbReference>
<dbReference type="SMART" id="SM00906">
    <property type="entry name" value="Fungal_trans"/>
    <property type="match status" value="1"/>
</dbReference>
<evidence type="ECO:0000256" key="4">
    <source>
        <dbReference type="ARBA" id="ARBA00023125"/>
    </source>
</evidence>